<dbReference type="OrthoDB" id="8371374at2"/>
<dbReference type="EMBL" id="SAUX01000011">
    <property type="protein sequence ID" value="RWR29455.1"/>
    <property type="molecule type" value="Genomic_DNA"/>
</dbReference>
<sequence>MMDLSPAKIRKQTRRERDAVRGRIGRGRYDALVAELATVIKLAFKAGATGSIWGLEGPLRAGLRGDLCLQGWGWDAADLMARDVLDGAFRKAGAIARPNWNEGQPEWTIERGTLIERTFCANCHKPLLDGRPKFCDDPCRNAYHMRLSRRRRMTEDKASVLASRWI</sequence>
<accession>A0A443K9N4</accession>
<protein>
    <submittedName>
        <fullName evidence="1">Uncharacterized protein</fullName>
    </submittedName>
</protein>
<comment type="caution">
    <text evidence="1">The sequence shown here is derived from an EMBL/GenBank/DDBJ whole genome shotgun (WGS) entry which is preliminary data.</text>
</comment>
<dbReference type="RefSeq" id="WP_128237347.1">
    <property type="nucleotide sequence ID" value="NZ_SAUX01000011.1"/>
</dbReference>
<organism evidence="1 2">
    <name type="scientific">Paenirhodobacter populi</name>
    <dbReference type="NCBI Taxonomy" id="2306993"/>
    <lineage>
        <taxon>Bacteria</taxon>
        <taxon>Pseudomonadati</taxon>
        <taxon>Pseudomonadota</taxon>
        <taxon>Alphaproteobacteria</taxon>
        <taxon>Rhodobacterales</taxon>
        <taxon>Rhodobacter group</taxon>
        <taxon>Paenirhodobacter</taxon>
    </lineage>
</organism>
<name>A0A443K9N4_9RHOB</name>
<reference evidence="1 2" key="2">
    <citation type="submission" date="2019-01" db="EMBL/GenBank/DDBJ databases">
        <authorList>
            <person name="Li Y."/>
        </authorList>
    </citation>
    <scope>NUCLEOTIDE SEQUENCE [LARGE SCALE GENOMIC DNA]</scope>
    <source>
        <strain evidence="1 2">D19-10-3-21</strain>
    </source>
</reference>
<evidence type="ECO:0000313" key="1">
    <source>
        <dbReference type="EMBL" id="RWR29455.1"/>
    </source>
</evidence>
<reference evidence="1 2" key="1">
    <citation type="submission" date="2019-01" db="EMBL/GenBank/DDBJ databases">
        <title>Sinorhodobacter populi sp. nov. isolated from the symptomatic bark tissue of Populus euramericana canker.</title>
        <authorList>
            <person name="Xu G."/>
        </authorList>
    </citation>
    <scope>NUCLEOTIDE SEQUENCE [LARGE SCALE GENOMIC DNA]</scope>
    <source>
        <strain evidence="1 2">D19-10-3-21</strain>
    </source>
</reference>
<proteinExistence type="predicted"/>
<dbReference type="AlphaFoldDB" id="A0A443K9N4"/>
<dbReference type="Proteomes" id="UP000285295">
    <property type="component" value="Unassembled WGS sequence"/>
</dbReference>
<gene>
    <name evidence="1" type="ORF">D2T31_10760</name>
</gene>
<evidence type="ECO:0000313" key="2">
    <source>
        <dbReference type="Proteomes" id="UP000285295"/>
    </source>
</evidence>